<keyword evidence="1" id="KW-0732">Signal</keyword>
<evidence type="ECO:0000256" key="1">
    <source>
        <dbReference type="SAM" id="SignalP"/>
    </source>
</evidence>
<keyword evidence="3" id="KW-1185">Reference proteome</keyword>
<feature type="signal peptide" evidence="1">
    <location>
        <begin position="1"/>
        <end position="32"/>
    </location>
</feature>
<dbReference type="STRING" id="1122214.Mame_03470"/>
<organism evidence="2 3">
    <name type="scientific">Martelella mediterranea DSM 17316</name>
    <dbReference type="NCBI Taxonomy" id="1122214"/>
    <lineage>
        <taxon>Bacteria</taxon>
        <taxon>Pseudomonadati</taxon>
        <taxon>Pseudomonadota</taxon>
        <taxon>Alphaproteobacteria</taxon>
        <taxon>Hyphomicrobiales</taxon>
        <taxon>Aurantimonadaceae</taxon>
        <taxon>Martelella</taxon>
    </lineage>
</organism>
<name>A0A1U9Z4Y3_9HYPH</name>
<dbReference type="AlphaFoldDB" id="A0A1U9Z4Y3"/>
<dbReference type="eggNOG" id="ENOG50308U9">
    <property type="taxonomic scope" value="Bacteria"/>
</dbReference>
<dbReference type="RefSeq" id="WP_018066353.1">
    <property type="nucleotide sequence ID" value="NZ_AQWH01000022.1"/>
</dbReference>
<gene>
    <name evidence="2" type="ORF">Mame_03470</name>
</gene>
<accession>A0A1U9Z4Y3</accession>
<feature type="chain" id="PRO_5010743049" evidence="1">
    <location>
        <begin position="33"/>
        <end position="319"/>
    </location>
</feature>
<proteinExistence type="predicted"/>
<evidence type="ECO:0000313" key="2">
    <source>
        <dbReference type="EMBL" id="AQZ52775.1"/>
    </source>
</evidence>
<dbReference type="Proteomes" id="UP000191135">
    <property type="component" value="Chromosome"/>
</dbReference>
<evidence type="ECO:0000313" key="3">
    <source>
        <dbReference type="Proteomes" id="UP000191135"/>
    </source>
</evidence>
<dbReference type="EMBL" id="CP020330">
    <property type="protein sequence ID" value="AQZ52775.1"/>
    <property type="molecule type" value="Genomic_DNA"/>
</dbReference>
<reference evidence="2 3" key="1">
    <citation type="submission" date="2017-03" db="EMBL/GenBank/DDBJ databases">
        <title>Foreign affairs: Plasmid Transfer between Roseobacters and Rhizobia.</title>
        <authorList>
            <person name="Bartling P."/>
            <person name="Bunk B."/>
            <person name="Overmann J."/>
            <person name="Brinkmann H."/>
            <person name="Petersen J."/>
        </authorList>
    </citation>
    <scope>NUCLEOTIDE SEQUENCE [LARGE SCALE GENOMIC DNA]</scope>
    <source>
        <strain evidence="2 3">MACL11</strain>
    </source>
</reference>
<dbReference type="KEGG" id="mmed:Mame_03470"/>
<protein>
    <submittedName>
        <fullName evidence="2">Uncharacterized protein</fullName>
    </submittedName>
</protein>
<sequence length="319" mass="34052" precursor="true">MFPHRTPRHQSLRPFAAVMAGLMLAAPAGALAQSTPSVHSDDPFSLMRGTQQPGEKRPVKLEARLAEDGNVMRDGLFWRVFTTIPDTNGRLRLVASAEGGTKTIELSPGDYFINCAFGRASATRKVRIAHEAGEAEQISFVLNAGGLMLNARLGDGKPASASELRFSVYEDHDDRRELVAEDIAPGSILRLRAGTYDVVSSYGTLNAETHARLKVKAGEITDAKLKINAAEVTLKLAGETGGEALADTAWTVLGASGDVLTESSSAMPTMILAEGSYTAVARNHDNLFEKTFTVSSAGTEDVELLLSENKANTDADGFD</sequence>
<dbReference type="OrthoDB" id="9800206at2"/>